<evidence type="ECO:0000313" key="2">
    <source>
        <dbReference type="Proteomes" id="UP001620460"/>
    </source>
</evidence>
<proteinExistence type="predicted"/>
<dbReference type="Proteomes" id="UP001620460">
    <property type="component" value="Unassembled WGS sequence"/>
</dbReference>
<sequence length="277" mass="30026">MDKSAVDTIAQLGVEAAGANHLADLSAVIIHGTQKIESLEHLQPRRNRYRGAFNTRNLVAFLDHIEHTRDAVLDKTPAGQLQGFVDTDTMTARVFFNLGTATEPGHGDHHATLNLKPTAAYAAVLAATSRPHDQRTLHDFLEDFREHIEPVYGETADGTRMANALAAIRDITVEKARTVQNEVRDMGNSASAMERVDASSRLTLPNGFQFTCVPYEGLGLRKLSLRLGVNTGGDRLALVLRLQQAEKVTEAIANEVVALLGDKLGTTVALAVGTFKP</sequence>
<accession>A0ABW8JTS0</accession>
<name>A0ABW8JTS0_9GAMM</name>
<dbReference type="Pfam" id="PF10065">
    <property type="entry name" value="DUF2303"/>
    <property type="match status" value="1"/>
</dbReference>
<dbReference type="InterPro" id="IPR019276">
    <property type="entry name" value="DUF2303"/>
</dbReference>
<evidence type="ECO:0000313" key="1">
    <source>
        <dbReference type="EMBL" id="MFK2904546.1"/>
    </source>
</evidence>
<comment type="caution">
    <text evidence="1">The sequence shown here is derived from an EMBL/GenBank/DDBJ whole genome shotgun (WGS) entry which is preliminary data.</text>
</comment>
<organism evidence="1 2">
    <name type="scientific">Dyella ginsengisoli</name>
    <dbReference type="NCBI Taxonomy" id="363848"/>
    <lineage>
        <taxon>Bacteria</taxon>
        <taxon>Pseudomonadati</taxon>
        <taxon>Pseudomonadota</taxon>
        <taxon>Gammaproteobacteria</taxon>
        <taxon>Lysobacterales</taxon>
        <taxon>Rhodanobacteraceae</taxon>
        <taxon>Dyella</taxon>
    </lineage>
</organism>
<protein>
    <submittedName>
        <fullName evidence="1">DUF2303 family protein</fullName>
    </submittedName>
</protein>
<reference evidence="1 2" key="1">
    <citation type="submission" date="2020-10" db="EMBL/GenBank/DDBJ databases">
        <title>Phylogeny of dyella-like bacteria.</title>
        <authorList>
            <person name="Fu J."/>
        </authorList>
    </citation>
    <scope>NUCLEOTIDE SEQUENCE [LARGE SCALE GENOMIC DNA]</scope>
    <source>
        <strain evidence="1 2">Gsoil3046</strain>
    </source>
</reference>
<keyword evidence="2" id="KW-1185">Reference proteome</keyword>
<gene>
    <name evidence="1" type="ORF">ISP17_11270</name>
</gene>
<dbReference type="EMBL" id="JADIKM010000003">
    <property type="protein sequence ID" value="MFK2904546.1"/>
    <property type="molecule type" value="Genomic_DNA"/>
</dbReference>
<dbReference type="RefSeq" id="WP_404633165.1">
    <property type="nucleotide sequence ID" value="NZ_JADIKM010000003.1"/>
</dbReference>